<accession>X1PZL8</accession>
<dbReference type="Pfam" id="PF00226">
    <property type="entry name" value="DnaJ"/>
    <property type="match status" value="1"/>
</dbReference>
<dbReference type="PANTHER" id="PTHR43948">
    <property type="entry name" value="DNAJ HOMOLOG SUBFAMILY B"/>
    <property type="match status" value="1"/>
</dbReference>
<dbReference type="PROSITE" id="PS50076">
    <property type="entry name" value="DNAJ_2"/>
    <property type="match status" value="1"/>
</dbReference>
<dbReference type="InterPro" id="IPR036869">
    <property type="entry name" value="J_dom_sf"/>
</dbReference>
<dbReference type="Gene3D" id="1.10.287.110">
    <property type="entry name" value="DnaJ domain"/>
    <property type="match status" value="1"/>
</dbReference>
<gene>
    <name evidence="2" type="ORF">S06H3_43155</name>
</gene>
<dbReference type="GO" id="GO:0051087">
    <property type="term" value="F:protein-folding chaperone binding"/>
    <property type="evidence" value="ECO:0007669"/>
    <property type="project" value="TreeGrafter"/>
</dbReference>
<dbReference type="EMBL" id="BARV01026740">
    <property type="protein sequence ID" value="GAI44295.1"/>
    <property type="molecule type" value="Genomic_DNA"/>
</dbReference>
<evidence type="ECO:0000259" key="1">
    <source>
        <dbReference type="PROSITE" id="PS50076"/>
    </source>
</evidence>
<name>X1PZL8_9ZZZZ</name>
<evidence type="ECO:0000313" key="2">
    <source>
        <dbReference type="EMBL" id="GAI44295.1"/>
    </source>
</evidence>
<dbReference type="AlphaFoldDB" id="X1PZL8"/>
<dbReference type="PRINTS" id="PR00625">
    <property type="entry name" value="JDOMAIN"/>
</dbReference>
<organism evidence="2">
    <name type="scientific">marine sediment metagenome</name>
    <dbReference type="NCBI Taxonomy" id="412755"/>
    <lineage>
        <taxon>unclassified sequences</taxon>
        <taxon>metagenomes</taxon>
        <taxon>ecological metagenomes</taxon>
    </lineage>
</organism>
<comment type="caution">
    <text evidence="2">The sequence shown here is derived from an EMBL/GenBank/DDBJ whole genome shotgun (WGS) entry which is preliminary data.</text>
</comment>
<dbReference type="PANTHER" id="PTHR43948:SF10">
    <property type="entry name" value="MRJ, ISOFORM E"/>
    <property type="match status" value="1"/>
</dbReference>
<proteinExistence type="predicted"/>
<dbReference type="GO" id="GO:0044183">
    <property type="term" value="F:protein folding chaperone"/>
    <property type="evidence" value="ECO:0007669"/>
    <property type="project" value="TreeGrafter"/>
</dbReference>
<feature type="domain" description="J" evidence="1">
    <location>
        <begin position="4"/>
        <end position="41"/>
    </location>
</feature>
<sequence length="41" mass="4967">MAKDYYQILGVPRNASDEEVKKAYRKLAMQYHPDRNPRREK</sequence>
<dbReference type="SMART" id="SM00271">
    <property type="entry name" value="DnaJ"/>
    <property type="match status" value="1"/>
</dbReference>
<dbReference type="GO" id="GO:0005634">
    <property type="term" value="C:nucleus"/>
    <property type="evidence" value="ECO:0007669"/>
    <property type="project" value="TreeGrafter"/>
</dbReference>
<dbReference type="GO" id="GO:0005737">
    <property type="term" value="C:cytoplasm"/>
    <property type="evidence" value="ECO:0007669"/>
    <property type="project" value="TreeGrafter"/>
</dbReference>
<dbReference type="SUPFAM" id="SSF46565">
    <property type="entry name" value="Chaperone J-domain"/>
    <property type="match status" value="1"/>
</dbReference>
<dbReference type="GO" id="GO:0051082">
    <property type="term" value="F:unfolded protein binding"/>
    <property type="evidence" value="ECO:0007669"/>
    <property type="project" value="TreeGrafter"/>
</dbReference>
<dbReference type="CDD" id="cd06257">
    <property type="entry name" value="DnaJ"/>
    <property type="match status" value="1"/>
</dbReference>
<protein>
    <recommendedName>
        <fullName evidence="1">J domain-containing protein</fullName>
    </recommendedName>
</protein>
<dbReference type="InterPro" id="IPR001623">
    <property type="entry name" value="DnaJ_domain"/>
</dbReference>
<reference evidence="2" key="1">
    <citation type="journal article" date="2014" name="Front. Microbiol.">
        <title>High frequency of phylogenetically diverse reductive dehalogenase-homologous genes in deep subseafloor sedimentary metagenomes.</title>
        <authorList>
            <person name="Kawai M."/>
            <person name="Futagami T."/>
            <person name="Toyoda A."/>
            <person name="Takaki Y."/>
            <person name="Nishi S."/>
            <person name="Hori S."/>
            <person name="Arai W."/>
            <person name="Tsubouchi T."/>
            <person name="Morono Y."/>
            <person name="Uchiyama I."/>
            <person name="Ito T."/>
            <person name="Fujiyama A."/>
            <person name="Inagaki F."/>
            <person name="Takami H."/>
        </authorList>
    </citation>
    <scope>NUCLEOTIDE SEQUENCE</scope>
    <source>
        <strain evidence="2">Expedition CK06-06</strain>
    </source>
</reference>